<dbReference type="OrthoDB" id="8419802at2"/>
<dbReference type="STRING" id="671072.PL9214640262"/>
<proteinExistence type="predicted"/>
<keyword evidence="2" id="KW-1185">Reference proteome</keyword>
<evidence type="ECO:0000313" key="1">
    <source>
        <dbReference type="EMBL" id="CUR34255.1"/>
    </source>
</evidence>
<evidence type="ECO:0000313" key="2">
    <source>
        <dbReference type="Proteomes" id="UP000184315"/>
    </source>
</evidence>
<dbReference type="RefSeq" id="WP_072720721.1">
    <property type="nucleotide sequence ID" value="NZ_LN889812.1"/>
</dbReference>
<reference evidence="2" key="1">
    <citation type="submission" date="2015-10" db="EMBL/GenBank/DDBJ databases">
        <authorList>
            <person name="Regsiter A."/>
            <person name="william w."/>
        </authorList>
    </citation>
    <scope>NUCLEOTIDE SEQUENCE [LARGE SCALE GENOMIC DNA]</scope>
</reference>
<dbReference type="Proteomes" id="UP000184315">
    <property type="component" value="Unassembled WGS sequence"/>
</dbReference>
<organism evidence="1 2">
    <name type="scientific">Planktothrix tepida PCC 9214</name>
    <dbReference type="NCBI Taxonomy" id="671072"/>
    <lineage>
        <taxon>Bacteria</taxon>
        <taxon>Bacillati</taxon>
        <taxon>Cyanobacteriota</taxon>
        <taxon>Cyanophyceae</taxon>
        <taxon>Oscillatoriophycideae</taxon>
        <taxon>Oscillatoriales</taxon>
        <taxon>Microcoleaceae</taxon>
        <taxon>Planktothrix</taxon>
    </lineage>
</organism>
<dbReference type="EMBL" id="CZDF01000171">
    <property type="protein sequence ID" value="CUR34255.1"/>
    <property type="molecule type" value="Genomic_DNA"/>
</dbReference>
<protein>
    <submittedName>
        <fullName evidence="1">Uncharacterized protein</fullName>
    </submittedName>
</protein>
<accession>A0A1J1LPB3</accession>
<dbReference type="AlphaFoldDB" id="A0A1J1LPB3"/>
<name>A0A1J1LPB3_9CYAN</name>
<sequence>MIQQLFVNTVSALCYSLIDQRFPADCTPLKFPHNSVVKFVLEQQNRMPDYLQFPLFLLTLIFDFWGLLRRGSFFHCQSPSIRKLQVETWKNSPYQICRDVMRFYESLVVLYWQSESIHSSSN</sequence>
<gene>
    <name evidence="1" type="ORF">PL9214640262</name>
</gene>